<keyword evidence="2" id="KW-1133">Transmembrane helix</keyword>
<feature type="compositionally biased region" description="Polar residues" evidence="1">
    <location>
        <begin position="15"/>
        <end position="25"/>
    </location>
</feature>
<accession>A0A373FPV8</accession>
<keyword evidence="2" id="KW-0472">Membrane</keyword>
<feature type="region of interest" description="Disordered" evidence="1">
    <location>
        <begin position="88"/>
        <end position="110"/>
    </location>
</feature>
<feature type="region of interest" description="Disordered" evidence="1">
    <location>
        <begin position="1"/>
        <end position="56"/>
    </location>
</feature>
<evidence type="ECO:0000256" key="2">
    <source>
        <dbReference type="SAM" id="Phobius"/>
    </source>
</evidence>
<keyword evidence="2" id="KW-0812">Transmembrane</keyword>
<gene>
    <name evidence="3" type="ORF">DZC30_05430</name>
</gene>
<dbReference type="Proteomes" id="UP000261948">
    <property type="component" value="Unassembled WGS sequence"/>
</dbReference>
<name>A0A373FPV8_COMTE</name>
<protein>
    <submittedName>
        <fullName evidence="3">Uncharacterized protein</fullName>
    </submittedName>
</protein>
<feature type="compositionally biased region" description="Polar residues" evidence="1">
    <location>
        <begin position="91"/>
        <end position="110"/>
    </location>
</feature>
<feature type="transmembrane region" description="Helical" evidence="2">
    <location>
        <begin position="59"/>
        <end position="78"/>
    </location>
</feature>
<evidence type="ECO:0000313" key="4">
    <source>
        <dbReference type="Proteomes" id="UP000261948"/>
    </source>
</evidence>
<evidence type="ECO:0000313" key="3">
    <source>
        <dbReference type="EMBL" id="RGE46204.1"/>
    </source>
</evidence>
<reference evidence="3 4" key="1">
    <citation type="submission" date="2018-08" db="EMBL/GenBank/DDBJ databases">
        <title>Comamonas testosteroni strain SWCO2.</title>
        <authorList>
            <person name="Jiang N."/>
            <person name="Zhang X.Z."/>
        </authorList>
    </citation>
    <scope>NUCLEOTIDE SEQUENCE [LARGE SCALE GENOMIC DNA]</scope>
    <source>
        <strain evidence="3 4">SWCO2</strain>
    </source>
</reference>
<comment type="caution">
    <text evidence="3">The sequence shown here is derived from an EMBL/GenBank/DDBJ whole genome shotgun (WGS) entry which is preliminary data.</text>
</comment>
<dbReference type="EMBL" id="QURR01000004">
    <property type="protein sequence ID" value="RGE46204.1"/>
    <property type="molecule type" value="Genomic_DNA"/>
</dbReference>
<dbReference type="OrthoDB" id="8795366at2"/>
<dbReference type="AlphaFoldDB" id="A0A373FPV8"/>
<sequence>MFGLSSRSGQRKEPTWTQAPSSSAQAEPVWRDAAASAPAYEPTRQQTSPQHKPRSQARVWISAVIGIVGLLAVAYLFLSMVNVVEEHVARNQPQRGGSTGMTLVSSPAGR</sequence>
<evidence type="ECO:0000256" key="1">
    <source>
        <dbReference type="SAM" id="MobiDB-lite"/>
    </source>
</evidence>
<organism evidence="3 4">
    <name type="scientific">Comamonas testosteroni</name>
    <name type="common">Pseudomonas testosteroni</name>
    <dbReference type="NCBI Taxonomy" id="285"/>
    <lineage>
        <taxon>Bacteria</taxon>
        <taxon>Pseudomonadati</taxon>
        <taxon>Pseudomonadota</taxon>
        <taxon>Betaproteobacteria</taxon>
        <taxon>Burkholderiales</taxon>
        <taxon>Comamonadaceae</taxon>
        <taxon>Comamonas</taxon>
    </lineage>
</organism>
<keyword evidence="4" id="KW-1185">Reference proteome</keyword>
<proteinExistence type="predicted"/>